<protein>
    <submittedName>
        <fullName evidence="6">DNA-binding response regulator</fullName>
    </submittedName>
</protein>
<dbReference type="InterPro" id="IPR001789">
    <property type="entry name" value="Sig_transdc_resp-reg_receiver"/>
</dbReference>
<evidence type="ECO:0000259" key="5">
    <source>
        <dbReference type="PROSITE" id="PS50110"/>
    </source>
</evidence>
<dbReference type="GO" id="GO:0003677">
    <property type="term" value="F:DNA binding"/>
    <property type="evidence" value="ECO:0007669"/>
    <property type="project" value="UniProtKB-KW"/>
</dbReference>
<dbReference type="RefSeq" id="WP_188535747.1">
    <property type="nucleotide sequence ID" value="NZ_BMEQ01000005.1"/>
</dbReference>
<dbReference type="PRINTS" id="PR00038">
    <property type="entry name" value="HTHLUXR"/>
</dbReference>
<sequence length="232" mass="25028">MSQHPPAARPAKILIVDDQRLMLGALRVFIDAEDDLEVVGEAQDGKVAVAQCRALRPDLVVMDLQMPVLNGVEATRAIIREFPETRVLAVTAFHSEDWVIPALKAGAGGYVVKDSEPHEIVGAIRAVLAGESALSRQVAATLIRSVVTEPDRPGPLPSAAAELAGTLSERELTVVGLLCEGHSNREIAARLHLSEPTVKSHLRNILTKMEVRDRVQVVIKAYRTGLVTLPVP</sequence>
<evidence type="ECO:0000259" key="4">
    <source>
        <dbReference type="PROSITE" id="PS50043"/>
    </source>
</evidence>
<keyword evidence="1 3" id="KW-0597">Phosphoprotein</keyword>
<name>A0A917LSH3_9MICC</name>
<evidence type="ECO:0000256" key="1">
    <source>
        <dbReference type="ARBA" id="ARBA00022553"/>
    </source>
</evidence>
<dbReference type="CDD" id="cd17535">
    <property type="entry name" value="REC_NarL-like"/>
    <property type="match status" value="1"/>
</dbReference>
<reference evidence="6" key="1">
    <citation type="journal article" date="2014" name="Int. J. Syst. Evol. Microbiol.">
        <title>Complete genome sequence of Corynebacterium casei LMG S-19264T (=DSM 44701T), isolated from a smear-ripened cheese.</title>
        <authorList>
            <consortium name="US DOE Joint Genome Institute (JGI-PGF)"/>
            <person name="Walter F."/>
            <person name="Albersmeier A."/>
            <person name="Kalinowski J."/>
            <person name="Ruckert C."/>
        </authorList>
    </citation>
    <scope>NUCLEOTIDE SEQUENCE</scope>
    <source>
        <strain evidence="6">CGMCC 1.12187</strain>
    </source>
</reference>
<evidence type="ECO:0000256" key="2">
    <source>
        <dbReference type="ARBA" id="ARBA00023125"/>
    </source>
</evidence>
<dbReference type="PROSITE" id="PS00622">
    <property type="entry name" value="HTH_LUXR_1"/>
    <property type="match status" value="1"/>
</dbReference>
<feature type="domain" description="Response regulatory" evidence="5">
    <location>
        <begin position="12"/>
        <end position="128"/>
    </location>
</feature>
<dbReference type="Gene3D" id="3.40.50.2300">
    <property type="match status" value="1"/>
</dbReference>
<comment type="caution">
    <text evidence="6">The sequence shown here is derived from an EMBL/GenBank/DDBJ whole genome shotgun (WGS) entry which is preliminary data.</text>
</comment>
<dbReference type="InterPro" id="IPR058245">
    <property type="entry name" value="NreC/VraR/RcsB-like_REC"/>
</dbReference>
<reference evidence="6" key="2">
    <citation type="submission" date="2020-09" db="EMBL/GenBank/DDBJ databases">
        <authorList>
            <person name="Sun Q."/>
            <person name="Zhou Y."/>
        </authorList>
    </citation>
    <scope>NUCLEOTIDE SEQUENCE</scope>
    <source>
        <strain evidence="6">CGMCC 1.12187</strain>
    </source>
</reference>
<keyword evidence="7" id="KW-1185">Reference proteome</keyword>
<dbReference type="InterPro" id="IPR011006">
    <property type="entry name" value="CheY-like_superfamily"/>
</dbReference>
<dbReference type="CDD" id="cd06170">
    <property type="entry name" value="LuxR_C_like"/>
    <property type="match status" value="1"/>
</dbReference>
<dbReference type="Proteomes" id="UP000638848">
    <property type="component" value="Unassembled WGS sequence"/>
</dbReference>
<dbReference type="SUPFAM" id="SSF52172">
    <property type="entry name" value="CheY-like"/>
    <property type="match status" value="1"/>
</dbReference>
<gene>
    <name evidence="6" type="ORF">GCM10011374_14850</name>
</gene>
<proteinExistence type="predicted"/>
<organism evidence="6 7">
    <name type="scientific">Kocuria dechangensis</name>
    <dbReference type="NCBI Taxonomy" id="1176249"/>
    <lineage>
        <taxon>Bacteria</taxon>
        <taxon>Bacillati</taxon>
        <taxon>Actinomycetota</taxon>
        <taxon>Actinomycetes</taxon>
        <taxon>Micrococcales</taxon>
        <taxon>Micrococcaceae</taxon>
        <taxon>Kocuria</taxon>
    </lineage>
</organism>
<keyword evidence="2 6" id="KW-0238">DNA-binding</keyword>
<dbReference type="InterPro" id="IPR039420">
    <property type="entry name" value="WalR-like"/>
</dbReference>
<dbReference type="PANTHER" id="PTHR43214">
    <property type="entry name" value="TWO-COMPONENT RESPONSE REGULATOR"/>
    <property type="match status" value="1"/>
</dbReference>
<dbReference type="SMART" id="SM00448">
    <property type="entry name" value="REC"/>
    <property type="match status" value="1"/>
</dbReference>
<dbReference type="Pfam" id="PF00196">
    <property type="entry name" value="GerE"/>
    <property type="match status" value="1"/>
</dbReference>
<evidence type="ECO:0000313" key="7">
    <source>
        <dbReference type="Proteomes" id="UP000638848"/>
    </source>
</evidence>
<dbReference type="GO" id="GO:0000160">
    <property type="term" value="P:phosphorelay signal transduction system"/>
    <property type="evidence" value="ECO:0007669"/>
    <property type="project" value="InterPro"/>
</dbReference>
<feature type="domain" description="HTH luxR-type" evidence="4">
    <location>
        <begin position="160"/>
        <end position="225"/>
    </location>
</feature>
<dbReference type="EMBL" id="BMEQ01000005">
    <property type="protein sequence ID" value="GGG53048.1"/>
    <property type="molecule type" value="Genomic_DNA"/>
</dbReference>
<dbReference type="GO" id="GO:0006355">
    <property type="term" value="P:regulation of DNA-templated transcription"/>
    <property type="evidence" value="ECO:0007669"/>
    <property type="project" value="InterPro"/>
</dbReference>
<accession>A0A917LSH3</accession>
<dbReference type="SUPFAM" id="SSF46894">
    <property type="entry name" value="C-terminal effector domain of the bipartite response regulators"/>
    <property type="match status" value="1"/>
</dbReference>
<dbReference type="SMART" id="SM00421">
    <property type="entry name" value="HTH_LUXR"/>
    <property type="match status" value="1"/>
</dbReference>
<evidence type="ECO:0000313" key="6">
    <source>
        <dbReference type="EMBL" id="GGG53048.1"/>
    </source>
</evidence>
<feature type="modified residue" description="4-aspartylphosphate" evidence="3">
    <location>
        <position position="63"/>
    </location>
</feature>
<dbReference type="InterPro" id="IPR000792">
    <property type="entry name" value="Tscrpt_reg_LuxR_C"/>
</dbReference>
<dbReference type="PROSITE" id="PS50043">
    <property type="entry name" value="HTH_LUXR_2"/>
    <property type="match status" value="1"/>
</dbReference>
<evidence type="ECO:0000256" key="3">
    <source>
        <dbReference type="PROSITE-ProRule" id="PRU00169"/>
    </source>
</evidence>
<dbReference type="AlphaFoldDB" id="A0A917LSH3"/>
<dbReference type="Pfam" id="PF00072">
    <property type="entry name" value="Response_reg"/>
    <property type="match status" value="1"/>
</dbReference>
<dbReference type="PANTHER" id="PTHR43214:SF43">
    <property type="entry name" value="TWO-COMPONENT RESPONSE REGULATOR"/>
    <property type="match status" value="1"/>
</dbReference>
<dbReference type="PROSITE" id="PS50110">
    <property type="entry name" value="RESPONSE_REGULATORY"/>
    <property type="match status" value="1"/>
</dbReference>
<dbReference type="InterPro" id="IPR016032">
    <property type="entry name" value="Sig_transdc_resp-reg_C-effctor"/>
</dbReference>